<evidence type="ECO:0000256" key="1">
    <source>
        <dbReference type="ARBA" id="ARBA00010528"/>
    </source>
</evidence>
<dbReference type="InterPro" id="IPR002136">
    <property type="entry name" value="Ribosomal_uL4"/>
</dbReference>
<evidence type="ECO:0000256" key="4">
    <source>
        <dbReference type="ARBA" id="ARBA00035244"/>
    </source>
</evidence>
<keyword evidence="2 6" id="KW-0689">Ribosomal protein</keyword>
<evidence type="ECO:0000313" key="6">
    <source>
        <dbReference type="EMBL" id="ADZ95692.1"/>
    </source>
</evidence>
<dbReference type="EMBL" id="HQ291439">
    <property type="protein sequence ID" value="ADZ95692.1"/>
    <property type="molecule type" value="mRNA"/>
</dbReference>
<dbReference type="InterPro" id="IPR023574">
    <property type="entry name" value="Ribosomal_uL4_dom_sf"/>
</dbReference>
<dbReference type="GO" id="GO:0003735">
    <property type="term" value="F:structural constituent of ribosome"/>
    <property type="evidence" value="ECO:0007669"/>
    <property type="project" value="InterPro"/>
</dbReference>
<accession>F2X161</accession>
<name>F2X161_NOSBO</name>
<dbReference type="OMA" id="ALYGTWR"/>
<sequence>MQQKINIYNLDGNTVKDTVEMPDVMTIEVRPDIIETVHSLERLNLRQPYAVSKYAGMQHSAASWGTGRAMARCPRVAGSGTRRAGQGAFANFCRKGRMAHPIKTTRRWCRKVNLNLRRIAIAMAVAASSKPSFVQARGHKVENVKMIPLIVSDEVMSLTKTKDAFELIQNFGLEDEVKKVKDSKTLRAGKGKMRNRRFTKRKGVLIVHTNDSDLRAFTNIQGVDQLNVDKMSIFELAPGGHSGRLILWTESAFKKLSVIFGKINESSEVLKGFTLPKKLVTSDSLEELFYSDEVQSILREPEFIPQWSKKKTEEDIEINEKLFNLFNKEDLIIQ</sequence>
<dbReference type="GO" id="GO:0005840">
    <property type="term" value="C:ribosome"/>
    <property type="evidence" value="ECO:0007669"/>
    <property type="project" value="UniProtKB-KW"/>
</dbReference>
<evidence type="ECO:0000256" key="2">
    <source>
        <dbReference type="ARBA" id="ARBA00022980"/>
    </source>
</evidence>
<reference evidence="6" key="1">
    <citation type="submission" date="2010-09" db="EMBL/GenBank/DDBJ databases">
        <title>The organization of cytoplasmic ribosomal protein genes in microsporidian Nosema bombycis genome.</title>
        <authorList>
            <person name="Liu H."/>
            <person name="Pan G."/>
            <person name="Li T."/>
            <person name="Huang W."/>
            <person name="Zhou Z."/>
        </authorList>
    </citation>
    <scope>NUCLEOTIDE SEQUENCE</scope>
    <source>
        <strain evidence="6">CQ1</strain>
    </source>
</reference>
<proteinExistence type="evidence at transcript level"/>
<dbReference type="GO" id="GO:1990904">
    <property type="term" value="C:ribonucleoprotein complex"/>
    <property type="evidence" value="ECO:0007669"/>
    <property type="project" value="UniProtKB-KW"/>
</dbReference>
<dbReference type="Gene3D" id="3.40.1370.10">
    <property type="match status" value="1"/>
</dbReference>
<comment type="similarity">
    <text evidence="1">Belongs to the universal ribosomal protein uL4 family.</text>
</comment>
<evidence type="ECO:0000256" key="3">
    <source>
        <dbReference type="ARBA" id="ARBA00023274"/>
    </source>
</evidence>
<dbReference type="VEuPathDB" id="MicrosporidiaDB:NBO_13g0061"/>
<dbReference type="Pfam" id="PF00573">
    <property type="entry name" value="Ribosomal_L4"/>
    <property type="match status" value="1"/>
</dbReference>
<dbReference type="SUPFAM" id="SSF52166">
    <property type="entry name" value="Ribosomal protein L4"/>
    <property type="match status" value="1"/>
</dbReference>
<dbReference type="FunFam" id="3.40.1370.10:FF:000011">
    <property type="entry name" value="50S ribosomal protein L4"/>
    <property type="match status" value="1"/>
</dbReference>
<evidence type="ECO:0000256" key="5">
    <source>
        <dbReference type="ARBA" id="ARBA00035353"/>
    </source>
</evidence>
<organism evidence="6">
    <name type="scientific">Nosema bombycis</name>
    <name type="common">Microsporidian parasite</name>
    <name type="synonym">Pebrine of silkworm</name>
    <dbReference type="NCBI Taxonomy" id="27978"/>
    <lineage>
        <taxon>Eukaryota</taxon>
        <taxon>Fungi</taxon>
        <taxon>Fungi incertae sedis</taxon>
        <taxon>Microsporidia</taxon>
        <taxon>Nosematidae</taxon>
        <taxon>Nosema</taxon>
    </lineage>
</organism>
<dbReference type="GO" id="GO:0006412">
    <property type="term" value="P:translation"/>
    <property type="evidence" value="ECO:0007669"/>
    <property type="project" value="InterPro"/>
</dbReference>
<keyword evidence="3" id="KW-0687">Ribonucleoprotein</keyword>
<dbReference type="InterPro" id="IPR045240">
    <property type="entry name" value="Ribosomal_uL4_euk/arch"/>
</dbReference>
<dbReference type="AlphaFoldDB" id="F2X161"/>
<protein>
    <recommendedName>
        <fullName evidence="4">Large ribosomal subunit protein uL4</fullName>
    </recommendedName>
    <alternativeName>
        <fullName evidence="5">60S ribosomal protein L4</fullName>
    </alternativeName>
</protein>
<dbReference type="PANTHER" id="PTHR19431">
    <property type="entry name" value="60S RIBOSOMAL PROTEIN L4"/>
    <property type="match status" value="1"/>
</dbReference>